<keyword evidence="4 6" id="KW-1133">Transmembrane helix</keyword>
<dbReference type="InterPro" id="IPR017850">
    <property type="entry name" value="Alkaline_phosphatase_core_sf"/>
</dbReference>
<dbReference type="STRING" id="1073327.SAMN04488108_0626"/>
<gene>
    <name evidence="8" type="ORF">SAMN04488108_0626</name>
</gene>
<feature type="domain" description="Sulfatase N-terminal" evidence="7">
    <location>
        <begin position="276"/>
        <end position="567"/>
    </location>
</feature>
<evidence type="ECO:0000256" key="2">
    <source>
        <dbReference type="ARBA" id="ARBA00022475"/>
    </source>
</evidence>
<dbReference type="Pfam" id="PF00884">
    <property type="entry name" value="Sulfatase"/>
    <property type="match status" value="1"/>
</dbReference>
<dbReference type="PANTHER" id="PTHR47371">
    <property type="entry name" value="LIPOTEICHOIC ACID SYNTHASE"/>
    <property type="match status" value="1"/>
</dbReference>
<feature type="transmembrane region" description="Helical" evidence="6">
    <location>
        <begin position="93"/>
        <end position="114"/>
    </location>
</feature>
<keyword evidence="2" id="KW-1003">Cell membrane</keyword>
<organism evidence="8 9">
    <name type="scientific">Algoriphagus zhangzhouensis</name>
    <dbReference type="NCBI Taxonomy" id="1073327"/>
    <lineage>
        <taxon>Bacteria</taxon>
        <taxon>Pseudomonadati</taxon>
        <taxon>Bacteroidota</taxon>
        <taxon>Cytophagia</taxon>
        <taxon>Cytophagales</taxon>
        <taxon>Cyclobacteriaceae</taxon>
        <taxon>Algoriphagus</taxon>
    </lineage>
</organism>
<evidence type="ECO:0000256" key="3">
    <source>
        <dbReference type="ARBA" id="ARBA00022692"/>
    </source>
</evidence>
<accession>A0A1M7Z5L8</accession>
<comment type="subcellular location">
    <subcellularLocation>
        <location evidence="1">Cell membrane</location>
        <topology evidence="1">Multi-pass membrane protein</topology>
    </subcellularLocation>
</comment>
<dbReference type="Proteomes" id="UP000184609">
    <property type="component" value="Unassembled WGS sequence"/>
</dbReference>
<dbReference type="SUPFAM" id="SSF53649">
    <property type="entry name" value="Alkaline phosphatase-like"/>
    <property type="match status" value="1"/>
</dbReference>
<evidence type="ECO:0000256" key="4">
    <source>
        <dbReference type="ARBA" id="ARBA00022989"/>
    </source>
</evidence>
<dbReference type="EMBL" id="FRXN01000001">
    <property type="protein sequence ID" value="SHO60181.1"/>
    <property type="molecule type" value="Genomic_DNA"/>
</dbReference>
<keyword evidence="3 6" id="KW-0812">Transmembrane</keyword>
<dbReference type="InterPro" id="IPR050448">
    <property type="entry name" value="OpgB/LTA_synthase_biosynth"/>
</dbReference>
<protein>
    <submittedName>
        <fullName evidence="8">Uncharacterized sulfatase</fullName>
    </submittedName>
</protein>
<evidence type="ECO:0000313" key="8">
    <source>
        <dbReference type="EMBL" id="SHO60181.1"/>
    </source>
</evidence>
<feature type="transmembrane region" description="Helical" evidence="6">
    <location>
        <begin position="21"/>
        <end position="45"/>
    </location>
</feature>
<feature type="transmembrane region" description="Helical" evidence="6">
    <location>
        <begin position="142"/>
        <end position="161"/>
    </location>
</feature>
<proteinExistence type="predicted"/>
<keyword evidence="9" id="KW-1185">Reference proteome</keyword>
<sequence length="673" mass="78043">MSQKAAIRSTLPFRTQSLLNNFWGISLIFILLMTSIRMVEIYLVFENHPLNFDIKEILWDSFLSDIGWHLYLLGILFILFILVSLLSRKLAKISYQFVLSILVVIHTGLVFYFYKTLLPLGKDLFAYSPDDLLMTVKASGQWNIFNLIGLVILFAFLFYLFHLGTKLFRFSLTTYGVMSGLMIAGILTFSLFGLGKPHVLNETEENIITNKSRFLTEQSFDYFMYGGEYYFDFYLRSGTDDMVVQKSYTSDAYPFLHTAEYPDVLSPYFDTLQQAPDIVFIFLESFGKAYSGTDAYLGSFTPFLDSLEQHSLVWLNAISSTGRTFGLQPGVFGGFPFGEKGFLDLYQNFPYHKSFLSILRDNDYEIRYFTGADKNFDHVGNFIDYQKPVQFVDEKDYDPKYSKAPAASGNFTWGFADKELFRNGLEKLPQSYSKPQVITFQTQTSHDPYIVPERPFYQEKLKNHLEQNLNIPSSEISDYMAYEDIYMTVLYADDAVKEFITKYKERPEFQNTIFIITGDHRLPEIPMSNRLDRFHVPLMIYSPLLKGQEYFRGVSSHFEITPSLLSFLKNQAGIQLPEQKTWLGQVLDTARTFQSRIAMPLMRNKNQLIDYIHGDLFYSDGQLFKVSDNLVIDPIISPDDLTQLKGEFEDFKNKNNYMVQTRKLYPEPKNQLN</sequence>
<evidence type="ECO:0000256" key="6">
    <source>
        <dbReference type="SAM" id="Phobius"/>
    </source>
</evidence>
<dbReference type="OrthoDB" id="9777768at2"/>
<name>A0A1M7Z5L8_9BACT</name>
<dbReference type="CDD" id="cd16015">
    <property type="entry name" value="LTA_synthase"/>
    <property type="match status" value="1"/>
</dbReference>
<reference evidence="9" key="1">
    <citation type="submission" date="2016-12" db="EMBL/GenBank/DDBJ databases">
        <authorList>
            <person name="Varghese N."/>
            <person name="Submissions S."/>
        </authorList>
    </citation>
    <scope>NUCLEOTIDE SEQUENCE [LARGE SCALE GENOMIC DNA]</scope>
    <source>
        <strain evidence="9">DSM 25035</strain>
    </source>
</reference>
<dbReference type="Gene3D" id="3.40.720.10">
    <property type="entry name" value="Alkaline Phosphatase, subunit A"/>
    <property type="match status" value="1"/>
</dbReference>
<dbReference type="PANTHER" id="PTHR47371:SF3">
    <property type="entry name" value="PHOSPHOGLYCEROL TRANSFERASE I"/>
    <property type="match status" value="1"/>
</dbReference>
<evidence type="ECO:0000259" key="7">
    <source>
        <dbReference type="Pfam" id="PF00884"/>
    </source>
</evidence>
<feature type="transmembrane region" description="Helical" evidence="6">
    <location>
        <begin position="68"/>
        <end position="86"/>
    </location>
</feature>
<dbReference type="InterPro" id="IPR000917">
    <property type="entry name" value="Sulfatase_N"/>
</dbReference>
<evidence type="ECO:0000256" key="1">
    <source>
        <dbReference type="ARBA" id="ARBA00004651"/>
    </source>
</evidence>
<evidence type="ECO:0000313" key="9">
    <source>
        <dbReference type="Proteomes" id="UP000184609"/>
    </source>
</evidence>
<keyword evidence="5 6" id="KW-0472">Membrane</keyword>
<evidence type="ECO:0000256" key="5">
    <source>
        <dbReference type="ARBA" id="ARBA00023136"/>
    </source>
</evidence>
<dbReference type="GO" id="GO:0005886">
    <property type="term" value="C:plasma membrane"/>
    <property type="evidence" value="ECO:0007669"/>
    <property type="project" value="UniProtKB-SubCell"/>
</dbReference>
<dbReference type="RefSeq" id="WP_073570278.1">
    <property type="nucleotide sequence ID" value="NZ_SORH01000001.1"/>
</dbReference>
<feature type="transmembrane region" description="Helical" evidence="6">
    <location>
        <begin position="173"/>
        <end position="194"/>
    </location>
</feature>
<dbReference type="AlphaFoldDB" id="A0A1M7Z5L8"/>